<dbReference type="GO" id="GO:0006355">
    <property type="term" value="P:regulation of DNA-templated transcription"/>
    <property type="evidence" value="ECO:0007669"/>
    <property type="project" value="InterPro"/>
</dbReference>
<dbReference type="InterPro" id="IPR016032">
    <property type="entry name" value="Sig_transdc_resp-reg_C-effctor"/>
</dbReference>
<dbReference type="Pfam" id="PF00196">
    <property type="entry name" value="GerE"/>
    <property type="match status" value="1"/>
</dbReference>
<name>A0A916SWN1_9MICO</name>
<evidence type="ECO:0000313" key="5">
    <source>
        <dbReference type="EMBL" id="GGB20065.1"/>
    </source>
</evidence>
<dbReference type="AlphaFoldDB" id="A0A916SWN1"/>
<dbReference type="Gene3D" id="1.10.10.10">
    <property type="entry name" value="Winged helix-like DNA-binding domain superfamily/Winged helix DNA-binding domain"/>
    <property type="match status" value="1"/>
</dbReference>
<dbReference type="PANTHER" id="PTHR44688:SF16">
    <property type="entry name" value="DNA-BINDING TRANSCRIPTIONAL ACTIVATOR DEVR_DOSR"/>
    <property type="match status" value="1"/>
</dbReference>
<feature type="domain" description="HTH luxR-type" evidence="4">
    <location>
        <begin position="262"/>
        <end position="328"/>
    </location>
</feature>
<dbReference type="CDD" id="cd06170">
    <property type="entry name" value="LuxR_C_like"/>
    <property type="match status" value="1"/>
</dbReference>
<protein>
    <recommendedName>
        <fullName evidence="4">HTH luxR-type domain-containing protein</fullName>
    </recommendedName>
</protein>
<dbReference type="GO" id="GO:0003677">
    <property type="term" value="F:DNA binding"/>
    <property type="evidence" value="ECO:0007669"/>
    <property type="project" value="UniProtKB-KW"/>
</dbReference>
<dbReference type="SMART" id="SM00421">
    <property type="entry name" value="HTH_LUXR"/>
    <property type="match status" value="1"/>
</dbReference>
<evidence type="ECO:0000259" key="4">
    <source>
        <dbReference type="PROSITE" id="PS50043"/>
    </source>
</evidence>
<dbReference type="EMBL" id="BMHI01000001">
    <property type="protein sequence ID" value="GGB20065.1"/>
    <property type="molecule type" value="Genomic_DNA"/>
</dbReference>
<sequence length="335" mass="37659">MTDAREEPAESFSPFAISVLRAADRRLRFCDRGDVMTRYAACRAAMCALTQLDTFYIGHYIGPTTLSIPYCVDHKQFLSADVQQFGPNGLSEYIRSTGRTYRYDQDAGRRARMGWNSDEHPVLDVLVVPLRHPETDEVTGMMAIENSVADTYDDETARAMEWLGRALVWEMTQDRTFADDLGLYELYPELDSTRPRDETELLRTITGELERLRLALHSVELPDDPRLAAQRTALDDARASGERLHLRLADALQTAHVEQTTPRASTAGLTSRELEIAMLIAVDGLTNRQLAARLFISEKTVKVHVGNVLRKLGISQRSAIPYVIGEIHPPANLKE</sequence>
<keyword evidence="1" id="KW-0805">Transcription regulation</keyword>
<reference evidence="5" key="2">
    <citation type="submission" date="2020-09" db="EMBL/GenBank/DDBJ databases">
        <authorList>
            <person name="Sun Q."/>
            <person name="Zhou Y."/>
        </authorList>
    </citation>
    <scope>NUCLEOTIDE SEQUENCE</scope>
    <source>
        <strain evidence="5">CGMCC 1.15085</strain>
    </source>
</reference>
<proteinExistence type="predicted"/>
<comment type="caution">
    <text evidence="5">The sequence shown here is derived from an EMBL/GenBank/DDBJ whole genome shotgun (WGS) entry which is preliminary data.</text>
</comment>
<gene>
    <name evidence="5" type="ORF">GCM10011492_07430</name>
</gene>
<dbReference type="PANTHER" id="PTHR44688">
    <property type="entry name" value="DNA-BINDING TRANSCRIPTIONAL ACTIVATOR DEVR_DOSR"/>
    <property type="match status" value="1"/>
</dbReference>
<accession>A0A916SWN1</accession>
<dbReference type="SUPFAM" id="SSF46894">
    <property type="entry name" value="C-terminal effector domain of the bipartite response regulators"/>
    <property type="match status" value="1"/>
</dbReference>
<keyword evidence="2" id="KW-0238">DNA-binding</keyword>
<organism evidence="5 6">
    <name type="scientific">Flexivirga endophytica</name>
    <dbReference type="NCBI Taxonomy" id="1849103"/>
    <lineage>
        <taxon>Bacteria</taxon>
        <taxon>Bacillati</taxon>
        <taxon>Actinomycetota</taxon>
        <taxon>Actinomycetes</taxon>
        <taxon>Micrococcales</taxon>
        <taxon>Dermacoccaceae</taxon>
        <taxon>Flexivirga</taxon>
    </lineage>
</organism>
<keyword evidence="3" id="KW-0804">Transcription</keyword>
<reference evidence="5" key="1">
    <citation type="journal article" date="2014" name="Int. J. Syst. Evol. Microbiol.">
        <title>Complete genome sequence of Corynebacterium casei LMG S-19264T (=DSM 44701T), isolated from a smear-ripened cheese.</title>
        <authorList>
            <consortium name="US DOE Joint Genome Institute (JGI-PGF)"/>
            <person name="Walter F."/>
            <person name="Albersmeier A."/>
            <person name="Kalinowski J."/>
            <person name="Ruckert C."/>
        </authorList>
    </citation>
    <scope>NUCLEOTIDE SEQUENCE</scope>
    <source>
        <strain evidence="5">CGMCC 1.15085</strain>
    </source>
</reference>
<dbReference type="InterPro" id="IPR000792">
    <property type="entry name" value="Tscrpt_reg_LuxR_C"/>
</dbReference>
<evidence type="ECO:0000313" key="6">
    <source>
        <dbReference type="Proteomes" id="UP000636793"/>
    </source>
</evidence>
<evidence type="ECO:0000256" key="3">
    <source>
        <dbReference type="ARBA" id="ARBA00023163"/>
    </source>
</evidence>
<evidence type="ECO:0000256" key="2">
    <source>
        <dbReference type="ARBA" id="ARBA00023125"/>
    </source>
</evidence>
<dbReference type="Proteomes" id="UP000636793">
    <property type="component" value="Unassembled WGS sequence"/>
</dbReference>
<dbReference type="PROSITE" id="PS50043">
    <property type="entry name" value="HTH_LUXR_2"/>
    <property type="match status" value="1"/>
</dbReference>
<evidence type="ECO:0000256" key="1">
    <source>
        <dbReference type="ARBA" id="ARBA00023015"/>
    </source>
</evidence>
<dbReference type="SUPFAM" id="SSF55781">
    <property type="entry name" value="GAF domain-like"/>
    <property type="match status" value="1"/>
</dbReference>
<dbReference type="InterPro" id="IPR036388">
    <property type="entry name" value="WH-like_DNA-bd_sf"/>
</dbReference>
<dbReference type="RefSeq" id="WP_229749431.1">
    <property type="nucleotide sequence ID" value="NZ_BMHI01000001.1"/>
</dbReference>
<keyword evidence="6" id="KW-1185">Reference proteome</keyword>